<dbReference type="GO" id="GO:0046512">
    <property type="term" value="P:sphingosine biosynthetic process"/>
    <property type="evidence" value="ECO:0007669"/>
    <property type="project" value="TreeGrafter"/>
</dbReference>
<dbReference type="AlphaFoldDB" id="A0AAN6XB63"/>
<reference evidence="3" key="2">
    <citation type="submission" date="2023-05" db="EMBL/GenBank/DDBJ databases">
        <authorList>
            <consortium name="Lawrence Berkeley National Laboratory"/>
            <person name="Steindorff A."/>
            <person name="Hensen N."/>
            <person name="Bonometti L."/>
            <person name="Westerberg I."/>
            <person name="Brannstrom I.O."/>
            <person name="Guillou S."/>
            <person name="Cros-Aarteil S."/>
            <person name="Calhoun S."/>
            <person name="Haridas S."/>
            <person name="Kuo A."/>
            <person name="Mondo S."/>
            <person name="Pangilinan J."/>
            <person name="Riley R."/>
            <person name="Labutti K."/>
            <person name="Andreopoulos B."/>
            <person name="Lipzen A."/>
            <person name="Chen C."/>
            <person name="Yanf M."/>
            <person name="Daum C."/>
            <person name="Ng V."/>
            <person name="Clum A."/>
            <person name="Ohm R."/>
            <person name="Martin F."/>
            <person name="Silar P."/>
            <person name="Natvig D."/>
            <person name="Lalanne C."/>
            <person name="Gautier V."/>
            <person name="Ament-Velasquez S.L."/>
            <person name="Kruys A."/>
            <person name="Hutchinson M.I."/>
            <person name="Powell A.J."/>
            <person name="Barry K."/>
            <person name="Miller A.N."/>
            <person name="Grigoriev I.V."/>
            <person name="Debuchy R."/>
            <person name="Gladieux P."/>
            <person name="Thoren M.H."/>
            <person name="Johannesson H."/>
        </authorList>
    </citation>
    <scope>NUCLEOTIDE SEQUENCE</scope>
    <source>
        <strain evidence="3">CBS 315.58</strain>
    </source>
</reference>
<accession>A0AAN6XB63</accession>
<dbReference type="Gene3D" id="3.40.50.10330">
    <property type="entry name" value="Probable inorganic polyphosphate/atp-NAD kinase, domain 1"/>
    <property type="match status" value="1"/>
</dbReference>
<dbReference type="InterPro" id="IPR016064">
    <property type="entry name" value="NAD/diacylglycerol_kinase_sf"/>
</dbReference>
<feature type="domain" description="DAGKc" evidence="2">
    <location>
        <begin position="197"/>
        <end position="278"/>
    </location>
</feature>
<name>A0AAN6XB63_9PEZI</name>
<dbReference type="Proteomes" id="UP001303160">
    <property type="component" value="Unassembled WGS sequence"/>
</dbReference>
<dbReference type="PROSITE" id="PS50146">
    <property type="entry name" value="DAGK"/>
    <property type="match status" value="1"/>
</dbReference>
<sequence length="535" mass="58327">MSFLCRLLPLPFRRRTGAKMATVQMPRDTAAAQATTPTLSTSALKVSNNDDLASLNHDQIVFILTAPSKKESSGDGYLIYSLVEMPSGSNKSDSEAEKQQPFKLEITFASRLPLDSGLNQFLLQGSDPASGKGSGSQLLPPPHLRSDPHIIVSTRSGIRLAVPFYDGVLSPLLGALGFEAVPDSKKHPKSEEGSNSSGHHRYNVTITENEHTIRDFASTHLTKDKTTKRTIILLSGDGGVVDLLNGIGEAQEHHDTNEVPTVGVLPLGTGNALFHSLHKLEYGKYPEGKGPSSLVLGLRTLFRGRPEGLPTFRAEFSTGARLIGAPRPIENDGEVESADGKELKRVNHLVGAIVASYGFHASLVWESDTPAYRAHGDKRFGMAAGELLKVSHAYDADVEVRMKGETAFRPLVRKGKGEEEGKYDYVLATMVSNLEKTFTISPASKPLEGQLRLVHFGDVGGEKTMEIMQAAYRSGEHIKMEEVGYEEIEAVKVIIKEVDPRWRKVCIDGTIVEIEKGGWMKVGREKGERLKVLVA</sequence>
<dbReference type="Pfam" id="PF00781">
    <property type="entry name" value="DAGK_cat"/>
    <property type="match status" value="1"/>
</dbReference>
<dbReference type="GO" id="GO:0016020">
    <property type="term" value="C:membrane"/>
    <property type="evidence" value="ECO:0007669"/>
    <property type="project" value="TreeGrafter"/>
</dbReference>
<gene>
    <name evidence="3" type="ORF">QBC40DRAFT_285769</name>
</gene>
<evidence type="ECO:0000259" key="2">
    <source>
        <dbReference type="PROSITE" id="PS50146"/>
    </source>
</evidence>
<dbReference type="Gene3D" id="2.60.200.40">
    <property type="match status" value="1"/>
</dbReference>
<evidence type="ECO:0000256" key="1">
    <source>
        <dbReference type="SAM" id="MobiDB-lite"/>
    </source>
</evidence>
<dbReference type="SUPFAM" id="SSF111331">
    <property type="entry name" value="NAD kinase/diacylglycerol kinase-like"/>
    <property type="match status" value="1"/>
</dbReference>
<proteinExistence type="predicted"/>
<dbReference type="GO" id="GO:0005737">
    <property type="term" value="C:cytoplasm"/>
    <property type="evidence" value="ECO:0007669"/>
    <property type="project" value="TreeGrafter"/>
</dbReference>
<dbReference type="InterPro" id="IPR050187">
    <property type="entry name" value="Lipid_Phosphate_FormReg"/>
</dbReference>
<feature type="region of interest" description="Disordered" evidence="1">
    <location>
        <begin position="123"/>
        <end position="146"/>
    </location>
</feature>
<dbReference type="GO" id="GO:0001727">
    <property type="term" value="F:lipid kinase activity"/>
    <property type="evidence" value="ECO:0007669"/>
    <property type="project" value="TreeGrafter"/>
</dbReference>
<evidence type="ECO:0000313" key="4">
    <source>
        <dbReference type="Proteomes" id="UP001303160"/>
    </source>
</evidence>
<keyword evidence="4" id="KW-1185">Reference proteome</keyword>
<protein>
    <submittedName>
        <fullName evidence="3">ATP-NAD kinase-like domain-containing protein</fullName>
    </submittedName>
</protein>
<dbReference type="InterPro" id="IPR017438">
    <property type="entry name" value="ATP-NAD_kinase_N"/>
</dbReference>
<keyword evidence="3" id="KW-0808">Transferase</keyword>
<dbReference type="PANTHER" id="PTHR12358">
    <property type="entry name" value="SPHINGOSINE KINASE"/>
    <property type="match status" value="1"/>
</dbReference>
<keyword evidence="3" id="KW-0418">Kinase</keyword>
<evidence type="ECO:0000313" key="3">
    <source>
        <dbReference type="EMBL" id="KAK4197264.1"/>
    </source>
</evidence>
<dbReference type="InterPro" id="IPR001206">
    <property type="entry name" value="Diacylglycerol_kinase_cat_dom"/>
</dbReference>
<comment type="caution">
    <text evidence="3">The sequence shown here is derived from an EMBL/GenBank/DDBJ whole genome shotgun (WGS) entry which is preliminary data.</text>
</comment>
<dbReference type="EMBL" id="MU863966">
    <property type="protein sequence ID" value="KAK4197264.1"/>
    <property type="molecule type" value="Genomic_DNA"/>
</dbReference>
<reference evidence="3" key="1">
    <citation type="journal article" date="2023" name="Mol. Phylogenet. Evol.">
        <title>Genome-scale phylogeny and comparative genomics of the fungal order Sordariales.</title>
        <authorList>
            <person name="Hensen N."/>
            <person name="Bonometti L."/>
            <person name="Westerberg I."/>
            <person name="Brannstrom I.O."/>
            <person name="Guillou S."/>
            <person name="Cros-Aarteil S."/>
            <person name="Calhoun S."/>
            <person name="Haridas S."/>
            <person name="Kuo A."/>
            <person name="Mondo S."/>
            <person name="Pangilinan J."/>
            <person name="Riley R."/>
            <person name="LaButti K."/>
            <person name="Andreopoulos B."/>
            <person name="Lipzen A."/>
            <person name="Chen C."/>
            <person name="Yan M."/>
            <person name="Daum C."/>
            <person name="Ng V."/>
            <person name="Clum A."/>
            <person name="Steindorff A."/>
            <person name="Ohm R.A."/>
            <person name="Martin F."/>
            <person name="Silar P."/>
            <person name="Natvig D.O."/>
            <person name="Lalanne C."/>
            <person name="Gautier V."/>
            <person name="Ament-Velasquez S.L."/>
            <person name="Kruys A."/>
            <person name="Hutchinson M.I."/>
            <person name="Powell A.J."/>
            <person name="Barry K."/>
            <person name="Miller A.N."/>
            <person name="Grigoriev I.V."/>
            <person name="Debuchy R."/>
            <person name="Gladieux P."/>
            <person name="Hiltunen Thoren M."/>
            <person name="Johannesson H."/>
        </authorList>
    </citation>
    <scope>NUCLEOTIDE SEQUENCE</scope>
    <source>
        <strain evidence="3">CBS 315.58</strain>
    </source>
</reference>
<organism evidence="3 4">
    <name type="scientific">Triangularia verruculosa</name>
    <dbReference type="NCBI Taxonomy" id="2587418"/>
    <lineage>
        <taxon>Eukaryota</taxon>
        <taxon>Fungi</taxon>
        <taxon>Dikarya</taxon>
        <taxon>Ascomycota</taxon>
        <taxon>Pezizomycotina</taxon>
        <taxon>Sordariomycetes</taxon>
        <taxon>Sordariomycetidae</taxon>
        <taxon>Sordariales</taxon>
        <taxon>Podosporaceae</taxon>
        <taxon>Triangularia</taxon>
    </lineage>
</organism>
<dbReference type="PANTHER" id="PTHR12358:SF108">
    <property type="entry name" value="DAGKC DOMAIN-CONTAINING PROTEIN"/>
    <property type="match status" value="1"/>
</dbReference>